<feature type="binding site" evidence="10">
    <location>
        <begin position="94"/>
        <end position="104"/>
    </location>
    <ligand>
        <name>ATP</name>
        <dbReference type="ChEBI" id="CHEBI:30616"/>
    </ligand>
</feature>
<dbReference type="Gene3D" id="3.30.70.890">
    <property type="entry name" value="GHMP kinase, C-terminal domain"/>
    <property type="match status" value="1"/>
</dbReference>
<dbReference type="GO" id="GO:0050515">
    <property type="term" value="F:4-(cytidine 5'-diphospho)-2-C-methyl-D-erythritol kinase activity"/>
    <property type="evidence" value="ECO:0007669"/>
    <property type="project" value="UniProtKB-UniRule"/>
</dbReference>
<protein>
    <recommendedName>
        <fullName evidence="3 10">4-diphosphocytidyl-2-C-methyl-D-erythritol kinase</fullName>
        <shortName evidence="10">CMK</shortName>
        <ecNumber evidence="2 10">2.7.1.148</ecNumber>
    </recommendedName>
    <alternativeName>
        <fullName evidence="9 10">4-(cytidine-5'-diphospho)-2-C-methyl-D-erythritol kinase</fullName>
    </alternativeName>
</protein>
<evidence type="ECO:0000259" key="12">
    <source>
        <dbReference type="Pfam" id="PF08544"/>
    </source>
</evidence>
<keyword evidence="8 10" id="KW-0414">Isoprene biosynthesis</keyword>
<dbReference type="STRING" id="76731.RD2015_1098"/>
<sequence>MLALYDVPAPAKLNLFLHVVGKRPDGYHLLQSLFVLIDWADTLHFERRADGALHRHDQGDALPPDDLCLRAARALQAASGVSFGVDIHIEKRLPAGAGMGGGSSDAASTLLALNRLWGLNWPRSRLLPIALQLGADVPFFVGGRNAFVEGIGEILHAVKVPVTPLAVIKPQVSIGTKEIFSSPLLRRSKSVAIVAGFPAVNGGHEVSQIHQTSLVNTGHAGAENPGNVLKSIPSGPSGITQSDTDLHEATLEKLTELAVSGWGRNDLQPPAESASQEVSEALHWLQTRYGNSRMTGSGSAVFAILSASQQNADDSNASLGSNSKATSEAKANGSLNISLPFDLPPKWAGRMCRSLEAHPLLGWAAD</sequence>
<organism evidence="13 14">
    <name type="scientific">Roseateles depolymerans</name>
    <dbReference type="NCBI Taxonomy" id="76731"/>
    <lineage>
        <taxon>Bacteria</taxon>
        <taxon>Pseudomonadati</taxon>
        <taxon>Pseudomonadota</taxon>
        <taxon>Betaproteobacteria</taxon>
        <taxon>Burkholderiales</taxon>
        <taxon>Sphaerotilaceae</taxon>
        <taxon>Roseateles</taxon>
    </lineage>
</organism>
<evidence type="ECO:0000256" key="6">
    <source>
        <dbReference type="ARBA" id="ARBA00022777"/>
    </source>
</evidence>
<evidence type="ECO:0000259" key="11">
    <source>
        <dbReference type="Pfam" id="PF00288"/>
    </source>
</evidence>
<evidence type="ECO:0000256" key="1">
    <source>
        <dbReference type="ARBA" id="ARBA00009684"/>
    </source>
</evidence>
<dbReference type="InterPro" id="IPR013750">
    <property type="entry name" value="GHMP_kinase_C_dom"/>
</dbReference>
<evidence type="ECO:0000256" key="8">
    <source>
        <dbReference type="ARBA" id="ARBA00023229"/>
    </source>
</evidence>
<evidence type="ECO:0000256" key="4">
    <source>
        <dbReference type="ARBA" id="ARBA00022679"/>
    </source>
</evidence>
<comment type="similarity">
    <text evidence="1 10">Belongs to the GHMP kinase family. IspE subfamily.</text>
</comment>
<dbReference type="NCBIfam" id="TIGR00154">
    <property type="entry name" value="ispE"/>
    <property type="match status" value="1"/>
</dbReference>
<evidence type="ECO:0000313" key="14">
    <source>
        <dbReference type="Proteomes" id="UP000060699"/>
    </source>
</evidence>
<evidence type="ECO:0000256" key="10">
    <source>
        <dbReference type="HAMAP-Rule" id="MF_00061"/>
    </source>
</evidence>
<dbReference type="KEGG" id="rdp:RD2015_1098"/>
<feature type="active site" evidence="10">
    <location>
        <position position="136"/>
    </location>
</feature>
<dbReference type="SUPFAM" id="SSF55060">
    <property type="entry name" value="GHMP Kinase, C-terminal domain"/>
    <property type="match status" value="1"/>
</dbReference>
<dbReference type="InterPro" id="IPR004424">
    <property type="entry name" value="IspE"/>
</dbReference>
<evidence type="ECO:0000256" key="2">
    <source>
        <dbReference type="ARBA" id="ARBA00012052"/>
    </source>
</evidence>
<dbReference type="InterPro" id="IPR014721">
    <property type="entry name" value="Ribsml_uS5_D2-typ_fold_subgr"/>
</dbReference>
<dbReference type="GO" id="GO:0019288">
    <property type="term" value="P:isopentenyl diphosphate biosynthetic process, methylerythritol 4-phosphate pathway"/>
    <property type="evidence" value="ECO:0007669"/>
    <property type="project" value="UniProtKB-UniRule"/>
</dbReference>
<evidence type="ECO:0000256" key="3">
    <source>
        <dbReference type="ARBA" id="ARBA00017473"/>
    </source>
</evidence>
<dbReference type="InterPro" id="IPR036554">
    <property type="entry name" value="GHMP_kinase_C_sf"/>
</dbReference>
<feature type="domain" description="GHMP kinase N-terminal" evidence="11">
    <location>
        <begin position="67"/>
        <end position="143"/>
    </location>
</feature>
<dbReference type="HAMAP" id="MF_00061">
    <property type="entry name" value="IspE"/>
    <property type="match status" value="1"/>
</dbReference>
<dbReference type="InterPro" id="IPR006204">
    <property type="entry name" value="GHMP_kinase_N_dom"/>
</dbReference>
<comment type="function">
    <text evidence="10">Catalyzes the phosphorylation of the position 2 hydroxy group of 4-diphosphocytidyl-2C-methyl-D-erythritol.</text>
</comment>
<dbReference type="PANTHER" id="PTHR43527">
    <property type="entry name" value="4-DIPHOSPHOCYTIDYL-2-C-METHYL-D-ERYTHRITOL KINASE, CHLOROPLASTIC"/>
    <property type="match status" value="1"/>
</dbReference>
<evidence type="ECO:0000256" key="7">
    <source>
        <dbReference type="ARBA" id="ARBA00022840"/>
    </source>
</evidence>
<evidence type="ECO:0000313" key="13">
    <source>
        <dbReference type="EMBL" id="ALV05591.1"/>
    </source>
</evidence>
<dbReference type="GO" id="GO:0016114">
    <property type="term" value="P:terpenoid biosynthetic process"/>
    <property type="evidence" value="ECO:0007669"/>
    <property type="project" value="UniProtKB-UniRule"/>
</dbReference>
<dbReference type="EMBL" id="CP013729">
    <property type="protein sequence ID" value="ALV05591.1"/>
    <property type="molecule type" value="Genomic_DNA"/>
</dbReference>
<dbReference type="EC" id="2.7.1.148" evidence="2 10"/>
<keyword evidence="7 10" id="KW-0067">ATP-binding</keyword>
<dbReference type="PATRIC" id="fig|76731.3.peg.1118"/>
<evidence type="ECO:0000256" key="5">
    <source>
        <dbReference type="ARBA" id="ARBA00022741"/>
    </source>
</evidence>
<feature type="active site" evidence="10">
    <location>
        <position position="12"/>
    </location>
</feature>
<dbReference type="Pfam" id="PF00288">
    <property type="entry name" value="GHMP_kinases_N"/>
    <property type="match status" value="1"/>
</dbReference>
<comment type="catalytic activity">
    <reaction evidence="10">
        <text>4-CDP-2-C-methyl-D-erythritol + ATP = 4-CDP-2-C-methyl-D-erythritol 2-phosphate + ADP + H(+)</text>
        <dbReference type="Rhea" id="RHEA:18437"/>
        <dbReference type="ChEBI" id="CHEBI:15378"/>
        <dbReference type="ChEBI" id="CHEBI:30616"/>
        <dbReference type="ChEBI" id="CHEBI:57823"/>
        <dbReference type="ChEBI" id="CHEBI:57919"/>
        <dbReference type="ChEBI" id="CHEBI:456216"/>
        <dbReference type="EC" id="2.7.1.148"/>
    </reaction>
</comment>
<dbReference type="Proteomes" id="UP000060699">
    <property type="component" value="Chromosome"/>
</dbReference>
<dbReference type="GO" id="GO:0005524">
    <property type="term" value="F:ATP binding"/>
    <property type="evidence" value="ECO:0007669"/>
    <property type="project" value="UniProtKB-UniRule"/>
</dbReference>
<keyword evidence="5 10" id="KW-0547">Nucleotide-binding</keyword>
<dbReference type="UniPathway" id="UPA00056">
    <property type="reaction ID" value="UER00094"/>
</dbReference>
<dbReference type="SUPFAM" id="SSF54211">
    <property type="entry name" value="Ribosomal protein S5 domain 2-like"/>
    <property type="match status" value="1"/>
</dbReference>
<gene>
    <name evidence="10" type="primary">ispE</name>
    <name evidence="13" type="ORF">RD2015_1098</name>
</gene>
<keyword evidence="14" id="KW-1185">Reference proteome</keyword>
<dbReference type="InterPro" id="IPR020568">
    <property type="entry name" value="Ribosomal_Su5_D2-typ_SF"/>
</dbReference>
<dbReference type="PANTHER" id="PTHR43527:SF2">
    <property type="entry name" value="4-DIPHOSPHOCYTIDYL-2-C-METHYL-D-ERYTHRITOL KINASE, CHLOROPLASTIC"/>
    <property type="match status" value="1"/>
</dbReference>
<comment type="pathway">
    <text evidence="10">Isoprenoid biosynthesis; isopentenyl diphosphate biosynthesis via DXP pathway; isopentenyl diphosphate from 1-deoxy-D-xylulose 5-phosphate: step 3/6.</text>
</comment>
<proteinExistence type="inferred from homology"/>
<keyword evidence="6 10" id="KW-0418">Kinase</keyword>
<dbReference type="Pfam" id="PF08544">
    <property type="entry name" value="GHMP_kinases_C"/>
    <property type="match status" value="1"/>
</dbReference>
<feature type="domain" description="GHMP kinase C-terminal" evidence="12">
    <location>
        <begin position="254"/>
        <end position="308"/>
    </location>
</feature>
<reference evidence="13 14" key="1">
    <citation type="submission" date="2015-12" db="EMBL/GenBank/DDBJ databases">
        <title>Complete genome of Roseateles depolymerans KCTC 42856.</title>
        <authorList>
            <person name="Kim K.M."/>
        </authorList>
    </citation>
    <scope>NUCLEOTIDE SEQUENCE [LARGE SCALE GENOMIC DNA]</scope>
    <source>
        <strain evidence="13 14">KCTC 42856</strain>
    </source>
</reference>
<name>A0A0U3LL20_9BURK</name>
<dbReference type="AlphaFoldDB" id="A0A0U3LL20"/>
<evidence type="ECO:0000256" key="9">
    <source>
        <dbReference type="ARBA" id="ARBA00032554"/>
    </source>
</evidence>
<dbReference type="Gene3D" id="3.30.230.10">
    <property type="match status" value="1"/>
</dbReference>
<keyword evidence="4 10" id="KW-0808">Transferase</keyword>
<accession>A0A0U3LL20</accession>